<keyword evidence="1" id="KW-0175">Coiled coil</keyword>
<dbReference type="GO" id="GO:0008233">
    <property type="term" value="F:peptidase activity"/>
    <property type="evidence" value="ECO:0007669"/>
    <property type="project" value="UniProtKB-KW"/>
</dbReference>
<comment type="caution">
    <text evidence="3">The sequence shown here is derived from an EMBL/GenBank/DDBJ whole genome shotgun (WGS) entry which is preliminary data.</text>
</comment>
<protein>
    <submittedName>
        <fullName evidence="3">ATP-dependent zinc protease</fullName>
    </submittedName>
</protein>
<dbReference type="EMBL" id="JAKIKP010000004">
    <property type="protein sequence ID" value="MCL1142606.1"/>
    <property type="molecule type" value="Genomic_DNA"/>
</dbReference>
<dbReference type="Pfam" id="PF05618">
    <property type="entry name" value="Zn_protease"/>
    <property type="match status" value="1"/>
</dbReference>
<evidence type="ECO:0000256" key="1">
    <source>
        <dbReference type="SAM" id="Coils"/>
    </source>
</evidence>
<dbReference type="PANTHER" id="PTHR38037">
    <property type="entry name" value="ZN_PROTEASE DOMAIN-CONTAINING PROTEIN"/>
    <property type="match status" value="1"/>
</dbReference>
<dbReference type="AlphaFoldDB" id="A0A9X2CK06"/>
<evidence type="ECO:0000313" key="4">
    <source>
        <dbReference type="Proteomes" id="UP001139333"/>
    </source>
</evidence>
<keyword evidence="4" id="KW-1185">Reference proteome</keyword>
<dbReference type="PANTHER" id="PTHR38037:SF2">
    <property type="entry name" value="ATP-DEPENDENT ZINC PROTEASE DOMAIN-CONTAINING PROTEIN-RELATED"/>
    <property type="match status" value="1"/>
</dbReference>
<keyword evidence="3" id="KW-0378">Hydrolase</keyword>
<dbReference type="RefSeq" id="WP_248995283.1">
    <property type="nucleotide sequence ID" value="NZ_JAKIKP010000004.1"/>
</dbReference>
<keyword evidence="3" id="KW-0645">Protease</keyword>
<dbReference type="Gene3D" id="2.40.70.10">
    <property type="entry name" value="Acid Proteases"/>
    <property type="match status" value="1"/>
</dbReference>
<name>A0A9X2CK06_9GAMM</name>
<reference evidence="3" key="1">
    <citation type="submission" date="2022-01" db="EMBL/GenBank/DDBJ databases">
        <title>Whole genome-based taxonomy of the Shewanellaceae.</title>
        <authorList>
            <person name="Martin-Rodriguez A.J."/>
        </authorList>
    </citation>
    <scope>NUCLEOTIDE SEQUENCE</scope>
    <source>
        <strain evidence="3">DSM 16422</strain>
    </source>
</reference>
<accession>A0A9X2CK06</accession>
<dbReference type="PROSITE" id="PS51257">
    <property type="entry name" value="PROKAR_LIPOPROTEIN"/>
    <property type="match status" value="1"/>
</dbReference>
<dbReference type="InterPro" id="IPR021109">
    <property type="entry name" value="Peptidase_aspartic_dom_sf"/>
</dbReference>
<dbReference type="InterPro" id="IPR008503">
    <property type="entry name" value="Asp_endopeptidase"/>
</dbReference>
<feature type="domain" description="Retropepsin-like aspartic endopeptidase" evidence="2">
    <location>
        <begin position="113"/>
        <end position="248"/>
    </location>
</feature>
<dbReference type="GO" id="GO:0006508">
    <property type="term" value="P:proteolysis"/>
    <property type="evidence" value="ECO:0007669"/>
    <property type="project" value="UniProtKB-KW"/>
</dbReference>
<proteinExistence type="predicted"/>
<dbReference type="SUPFAM" id="SSF50630">
    <property type="entry name" value="Acid proteases"/>
    <property type="match status" value="1"/>
</dbReference>
<evidence type="ECO:0000259" key="2">
    <source>
        <dbReference type="Pfam" id="PF05618"/>
    </source>
</evidence>
<sequence length="258" mass="28661">MLKQALALSVATILVSGCTTTKQPETASITNADIQSSLQESQTELITAFNQQCSQQSEQITAVSEELKKLQAQLDKSFTETHSVMKKTAATPKPVPVQVTNQCSESNIGDKFMLGEVESVYVDEVKTKFATRIDTGAESSSLDARNIVLFERNGDQWVRFDVLTNGPDKPANTFESKVERMVRIKQDADSEDDRRPVIHAHLKIGKYSAETDLNLTDRSHLDYPLLLGRKFMKDIAVVDVGQIYIHGKAKDQVTTLIK</sequence>
<organism evidence="3 4">
    <name type="scientific">Shewanella gaetbuli</name>
    <dbReference type="NCBI Taxonomy" id="220752"/>
    <lineage>
        <taxon>Bacteria</taxon>
        <taxon>Pseudomonadati</taxon>
        <taxon>Pseudomonadota</taxon>
        <taxon>Gammaproteobacteria</taxon>
        <taxon>Alteromonadales</taxon>
        <taxon>Shewanellaceae</taxon>
        <taxon>Shewanella</taxon>
    </lineage>
</organism>
<dbReference type="Proteomes" id="UP001139333">
    <property type="component" value="Unassembled WGS sequence"/>
</dbReference>
<evidence type="ECO:0000313" key="3">
    <source>
        <dbReference type="EMBL" id="MCL1142606.1"/>
    </source>
</evidence>
<feature type="coiled-coil region" evidence="1">
    <location>
        <begin position="53"/>
        <end position="80"/>
    </location>
</feature>
<gene>
    <name evidence="3" type="ORF">L2672_07890</name>
</gene>